<dbReference type="Proteomes" id="UP001497516">
    <property type="component" value="Chromosome 5"/>
</dbReference>
<gene>
    <name evidence="3" type="ORF">LTRI10_LOCUS29079</name>
</gene>
<evidence type="ECO:0000256" key="1">
    <source>
        <dbReference type="SAM" id="Coils"/>
    </source>
</evidence>
<name>A0AAV2EQB0_9ROSI</name>
<evidence type="ECO:0000313" key="3">
    <source>
        <dbReference type="EMBL" id="CAL1388136.1"/>
    </source>
</evidence>
<keyword evidence="1" id="KW-0175">Coiled coil</keyword>
<sequence>MLAILDKQEANYRRWMTELEAKLNRVTIQRRTINNRPGLAPIGSSTPVAVEETLTAMEPLPTPPIATITMTNAPSAAAKGGATAMKTEKEGDSASKNRRLISYPGRQDSSPAARPRVLGAPTAGGIRPEPGGCHLACRAVTDEARDRV</sequence>
<feature type="compositionally biased region" description="Low complexity" evidence="2">
    <location>
        <begin position="76"/>
        <end position="85"/>
    </location>
</feature>
<accession>A0AAV2EQB0</accession>
<reference evidence="3 4" key="1">
    <citation type="submission" date="2024-04" db="EMBL/GenBank/DDBJ databases">
        <authorList>
            <person name="Fracassetti M."/>
        </authorList>
    </citation>
    <scope>NUCLEOTIDE SEQUENCE [LARGE SCALE GENOMIC DNA]</scope>
</reference>
<dbReference type="AlphaFoldDB" id="A0AAV2EQB0"/>
<proteinExistence type="predicted"/>
<organism evidence="3 4">
    <name type="scientific">Linum trigynum</name>
    <dbReference type="NCBI Taxonomy" id="586398"/>
    <lineage>
        <taxon>Eukaryota</taxon>
        <taxon>Viridiplantae</taxon>
        <taxon>Streptophyta</taxon>
        <taxon>Embryophyta</taxon>
        <taxon>Tracheophyta</taxon>
        <taxon>Spermatophyta</taxon>
        <taxon>Magnoliopsida</taxon>
        <taxon>eudicotyledons</taxon>
        <taxon>Gunneridae</taxon>
        <taxon>Pentapetalae</taxon>
        <taxon>rosids</taxon>
        <taxon>fabids</taxon>
        <taxon>Malpighiales</taxon>
        <taxon>Linaceae</taxon>
        <taxon>Linum</taxon>
    </lineage>
</organism>
<keyword evidence="4" id="KW-1185">Reference proteome</keyword>
<feature type="region of interest" description="Disordered" evidence="2">
    <location>
        <begin position="76"/>
        <end position="131"/>
    </location>
</feature>
<evidence type="ECO:0000313" key="4">
    <source>
        <dbReference type="Proteomes" id="UP001497516"/>
    </source>
</evidence>
<dbReference type="EMBL" id="OZ034818">
    <property type="protein sequence ID" value="CAL1388136.1"/>
    <property type="molecule type" value="Genomic_DNA"/>
</dbReference>
<feature type="coiled-coil region" evidence="1">
    <location>
        <begin position="5"/>
        <end position="36"/>
    </location>
</feature>
<protein>
    <submittedName>
        <fullName evidence="3">Uncharacterized protein</fullName>
    </submittedName>
</protein>
<evidence type="ECO:0000256" key="2">
    <source>
        <dbReference type="SAM" id="MobiDB-lite"/>
    </source>
</evidence>
<feature type="compositionally biased region" description="Basic and acidic residues" evidence="2">
    <location>
        <begin position="86"/>
        <end position="95"/>
    </location>
</feature>